<comment type="caution">
    <text evidence="2">The sequence shown here is derived from an EMBL/GenBank/DDBJ whole genome shotgun (WGS) entry which is preliminary data.</text>
</comment>
<dbReference type="Pfam" id="PF09531">
    <property type="entry name" value="Ndc1_Nup"/>
    <property type="match status" value="1"/>
</dbReference>
<feature type="transmembrane region" description="Helical" evidence="1">
    <location>
        <begin position="102"/>
        <end position="122"/>
    </location>
</feature>
<gene>
    <name evidence="2" type="ORF">ACHHYP_04900</name>
</gene>
<dbReference type="AlphaFoldDB" id="A0A1V9YZT8"/>
<feature type="transmembrane region" description="Helical" evidence="1">
    <location>
        <begin position="174"/>
        <end position="197"/>
    </location>
</feature>
<keyword evidence="1" id="KW-0812">Transmembrane</keyword>
<evidence type="ECO:0000313" key="3">
    <source>
        <dbReference type="Proteomes" id="UP000243579"/>
    </source>
</evidence>
<feature type="transmembrane region" description="Helical" evidence="1">
    <location>
        <begin position="142"/>
        <end position="162"/>
    </location>
</feature>
<sequence length="509" mass="54505">MDRVRSRVASTLPGVVSSTVIATAIASLGGCISLMLLSVLRITDIQPFVIDLSQVVEWIAVSIGLVLVVLSSFGASLLLLLSLPQRVPATSPAYGPSCIVRALRIESVLLFALYTVTSYAWHHLFVCYVSPAHLESVGALSLAQGLVWTCVVGFTSFHPLTFRVIADPVAALEASYGNVVASSLQYAVFTSIISGIFTQSASVHAIVSSSVLFVVLAVVSWTFAHLFARPGFSSPATKDLPLSHPWVSGHPLLPSPNADRQPYRLSLQTAQVEFLLARAAAMKGKDAPTYRALSLWEAYLASGDLVTAARDAPAALFASEATWSKTFQEATATLDLLAEQLATVDAWMHTTPAPTPSLPAKLKTWAMLVRTLASGEVSPLALLASPPAGLPQWQRLAFDLLLSYLLLSFKSVLNVVEALGAVVVASYAKDKQGHVQLSVAAILTSLLGLRLVLDKFQKAKEPAVHQLTTALDATIRRIATTYAKQQADVLQYLSSTHVKELRERGLLTA</sequence>
<evidence type="ECO:0000313" key="2">
    <source>
        <dbReference type="EMBL" id="OQR91202.1"/>
    </source>
</evidence>
<dbReference type="EMBL" id="JNBR01000550">
    <property type="protein sequence ID" value="OQR91202.1"/>
    <property type="molecule type" value="Genomic_DNA"/>
</dbReference>
<protein>
    <recommendedName>
        <fullName evidence="4">Transmembrane protein</fullName>
    </recommendedName>
</protein>
<feature type="transmembrane region" description="Helical" evidence="1">
    <location>
        <begin position="203"/>
        <end position="228"/>
    </location>
</feature>
<accession>A0A1V9YZT8</accession>
<dbReference type="InterPro" id="IPR019049">
    <property type="entry name" value="Nucleoporin_prot_Ndc1/Nup"/>
</dbReference>
<keyword evidence="3" id="KW-1185">Reference proteome</keyword>
<keyword evidence="1" id="KW-0472">Membrane</keyword>
<feature type="transmembrane region" description="Helical" evidence="1">
    <location>
        <begin position="58"/>
        <end position="81"/>
    </location>
</feature>
<evidence type="ECO:0000256" key="1">
    <source>
        <dbReference type="SAM" id="Phobius"/>
    </source>
</evidence>
<organism evidence="2 3">
    <name type="scientific">Achlya hypogyna</name>
    <name type="common">Oomycete</name>
    <name type="synonym">Protoachlya hypogyna</name>
    <dbReference type="NCBI Taxonomy" id="1202772"/>
    <lineage>
        <taxon>Eukaryota</taxon>
        <taxon>Sar</taxon>
        <taxon>Stramenopiles</taxon>
        <taxon>Oomycota</taxon>
        <taxon>Saprolegniomycetes</taxon>
        <taxon>Saprolegniales</taxon>
        <taxon>Achlyaceae</taxon>
        <taxon>Achlya</taxon>
    </lineage>
</organism>
<feature type="transmembrane region" description="Helical" evidence="1">
    <location>
        <begin position="12"/>
        <end position="38"/>
    </location>
</feature>
<dbReference type="Proteomes" id="UP000243579">
    <property type="component" value="Unassembled WGS sequence"/>
</dbReference>
<keyword evidence="1" id="KW-1133">Transmembrane helix</keyword>
<feature type="transmembrane region" description="Helical" evidence="1">
    <location>
        <begin position="434"/>
        <end position="453"/>
    </location>
</feature>
<feature type="transmembrane region" description="Helical" evidence="1">
    <location>
        <begin position="401"/>
        <end position="428"/>
    </location>
</feature>
<reference evidence="2 3" key="1">
    <citation type="journal article" date="2014" name="Genome Biol. Evol.">
        <title>The secreted proteins of Achlya hypogyna and Thraustotheca clavata identify the ancestral oomycete secretome and reveal gene acquisitions by horizontal gene transfer.</title>
        <authorList>
            <person name="Misner I."/>
            <person name="Blouin N."/>
            <person name="Leonard G."/>
            <person name="Richards T.A."/>
            <person name="Lane C.E."/>
        </authorList>
    </citation>
    <scope>NUCLEOTIDE SEQUENCE [LARGE SCALE GENOMIC DNA]</scope>
    <source>
        <strain evidence="2 3">ATCC 48635</strain>
    </source>
</reference>
<name>A0A1V9YZT8_ACHHY</name>
<proteinExistence type="predicted"/>
<dbReference type="PROSITE" id="PS51257">
    <property type="entry name" value="PROKAR_LIPOPROTEIN"/>
    <property type="match status" value="1"/>
</dbReference>
<evidence type="ECO:0008006" key="4">
    <source>
        <dbReference type="Google" id="ProtNLM"/>
    </source>
</evidence>
<dbReference type="OrthoDB" id="67850at2759"/>